<organism evidence="1 2">
    <name type="scientific">Sinorhizobium kostiense</name>
    <dbReference type="NCBI Taxonomy" id="76747"/>
    <lineage>
        <taxon>Bacteria</taxon>
        <taxon>Pseudomonadati</taxon>
        <taxon>Pseudomonadota</taxon>
        <taxon>Alphaproteobacteria</taxon>
        <taxon>Hyphomicrobiales</taxon>
        <taxon>Rhizobiaceae</taxon>
        <taxon>Sinorhizobium/Ensifer group</taxon>
        <taxon>Sinorhizobium</taxon>
    </lineage>
</organism>
<dbReference type="PIRSF" id="PIRSF032025">
    <property type="entry name" value="UCP032025"/>
    <property type="match status" value="1"/>
</dbReference>
<gene>
    <name evidence="1" type="ORF">J2Z31_005795</name>
</gene>
<comment type="caution">
    <text evidence="1">The sequence shown here is derived from an EMBL/GenBank/DDBJ whole genome shotgun (WGS) entry which is preliminary data.</text>
</comment>
<evidence type="ECO:0008006" key="3">
    <source>
        <dbReference type="Google" id="ProtNLM"/>
    </source>
</evidence>
<sequence length="166" mass="18646">MPLWMGLLTKVDRAARRVFKHSMALHIIKLCVGAESIEDLREWVSRRSLAAIAAGQEPHSFHTTRMVPKRTEELLSGGSLYWVIKGYVQARQPLIGVEPFTDGEAIGRCNLILGPEVVETELQPRRAFQGWRYLEAKEAPRDLASLSGSADMPLELRRELAELGLL</sequence>
<evidence type="ECO:0000313" key="2">
    <source>
        <dbReference type="Proteomes" id="UP000730739"/>
    </source>
</evidence>
<name>A0ABS4R8N8_9HYPH</name>
<dbReference type="Proteomes" id="UP000730739">
    <property type="component" value="Unassembled WGS sequence"/>
</dbReference>
<proteinExistence type="predicted"/>
<dbReference type="EMBL" id="JAGILA010000012">
    <property type="protein sequence ID" value="MBP2239253.1"/>
    <property type="molecule type" value="Genomic_DNA"/>
</dbReference>
<keyword evidence="2" id="KW-1185">Reference proteome</keyword>
<dbReference type="Pfam" id="PF07370">
    <property type="entry name" value="DUF1489"/>
    <property type="match status" value="1"/>
</dbReference>
<accession>A0ABS4R8N8</accession>
<reference evidence="1 2" key="1">
    <citation type="submission" date="2021-03" db="EMBL/GenBank/DDBJ databases">
        <title>Genomic Encyclopedia of Type Strains, Phase IV (KMG-IV): sequencing the most valuable type-strain genomes for metagenomic binning, comparative biology and taxonomic classification.</title>
        <authorList>
            <person name="Goeker M."/>
        </authorList>
    </citation>
    <scope>NUCLEOTIDE SEQUENCE [LARGE SCALE GENOMIC DNA]</scope>
    <source>
        <strain evidence="1 2">DSM 13372</strain>
    </source>
</reference>
<evidence type="ECO:0000313" key="1">
    <source>
        <dbReference type="EMBL" id="MBP2239253.1"/>
    </source>
</evidence>
<dbReference type="InterPro" id="IPR008320">
    <property type="entry name" value="UCP032025"/>
</dbReference>
<protein>
    <recommendedName>
        <fullName evidence="3">DUF1489 family protein</fullName>
    </recommendedName>
</protein>